<feature type="transmembrane region" description="Helical" evidence="1">
    <location>
        <begin position="219"/>
        <end position="243"/>
    </location>
</feature>
<feature type="transmembrane region" description="Helical" evidence="1">
    <location>
        <begin position="138"/>
        <end position="164"/>
    </location>
</feature>
<gene>
    <name evidence="2" type="ORF">PsYK624_093290</name>
</gene>
<comment type="caution">
    <text evidence="2">The sequence shown here is derived from an EMBL/GenBank/DDBJ whole genome shotgun (WGS) entry which is preliminary data.</text>
</comment>
<evidence type="ECO:0000256" key="1">
    <source>
        <dbReference type="SAM" id="Phobius"/>
    </source>
</evidence>
<dbReference type="Proteomes" id="UP000703269">
    <property type="component" value="Unassembled WGS sequence"/>
</dbReference>
<organism evidence="2 3">
    <name type="scientific">Phanerochaete sordida</name>
    <dbReference type="NCBI Taxonomy" id="48140"/>
    <lineage>
        <taxon>Eukaryota</taxon>
        <taxon>Fungi</taxon>
        <taxon>Dikarya</taxon>
        <taxon>Basidiomycota</taxon>
        <taxon>Agaricomycotina</taxon>
        <taxon>Agaricomycetes</taxon>
        <taxon>Polyporales</taxon>
        <taxon>Phanerochaetaceae</taxon>
        <taxon>Phanerochaete</taxon>
    </lineage>
</organism>
<keyword evidence="1" id="KW-1133">Transmembrane helix</keyword>
<dbReference type="OrthoDB" id="2641762at2759"/>
<dbReference type="AlphaFoldDB" id="A0A9P3GE68"/>
<keyword evidence="1" id="KW-0472">Membrane</keyword>
<keyword evidence="3" id="KW-1185">Reference proteome</keyword>
<protein>
    <submittedName>
        <fullName evidence="2">Uncharacterized protein</fullName>
    </submittedName>
</protein>
<dbReference type="EMBL" id="BPQB01000030">
    <property type="protein sequence ID" value="GJE93170.1"/>
    <property type="molecule type" value="Genomic_DNA"/>
</dbReference>
<feature type="transmembrane region" description="Helical" evidence="1">
    <location>
        <begin position="12"/>
        <end position="36"/>
    </location>
</feature>
<name>A0A9P3GE68_9APHY</name>
<sequence>MDVDTRTEMLTQWGLILSGMIYGMHLVLAVIGFREVYKRPPPKKKQQLWLGAYLLLLLCFATAGFFLQAWWTQVAFIKNRGYPGGPTQFLLDNVHSGQNKAVTAMYLILNWCSDGIILHRFHVLWTCRAIGVNRKSRLAFIVLVALALFITAIVCFPSITGLGVNLWNAVSSTPGLAYMALSLSVNTTLTALIIGRLLYLRQRINKVLQRYRPGQTDMYTSVAAMLVESAAPYTVVALLAVIACGVASPMQYVLLPTLGQFQAIPPLLIISRVLSGSALSQRILDTLLRLGIRHKSSRTLSDVRFASQASSLGAAKPHPPLSTSLYRDFEAYGSGAAVGDFKTFDDAPSPTASMTPTMWPAAAMPWEFDEAHTDSRYIAADIDIEKQLQVPKPVAFVNR</sequence>
<reference evidence="2 3" key="1">
    <citation type="submission" date="2021-08" db="EMBL/GenBank/DDBJ databases">
        <title>Draft Genome Sequence of Phanerochaete sordida strain YK-624.</title>
        <authorList>
            <person name="Mori T."/>
            <person name="Dohra H."/>
            <person name="Suzuki T."/>
            <person name="Kawagishi H."/>
            <person name="Hirai H."/>
        </authorList>
    </citation>
    <scope>NUCLEOTIDE SEQUENCE [LARGE SCALE GENOMIC DNA]</scope>
    <source>
        <strain evidence="2 3">YK-624</strain>
    </source>
</reference>
<feature type="transmembrane region" description="Helical" evidence="1">
    <location>
        <begin position="48"/>
        <end position="71"/>
    </location>
</feature>
<evidence type="ECO:0000313" key="2">
    <source>
        <dbReference type="EMBL" id="GJE93170.1"/>
    </source>
</evidence>
<keyword evidence="1" id="KW-0812">Transmembrane</keyword>
<feature type="transmembrane region" description="Helical" evidence="1">
    <location>
        <begin position="176"/>
        <end position="199"/>
    </location>
</feature>
<evidence type="ECO:0000313" key="3">
    <source>
        <dbReference type="Proteomes" id="UP000703269"/>
    </source>
</evidence>
<accession>A0A9P3GE68</accession>
<proteinExistence type="predicted"/>